<evidence type="ECO:0000313" key="3">
    <source>
        <dbReference type="Proteomes" id="UP000625711"/>
    </source>
</evidence>
<feature type="compositionally biased region" description="Polar residues" evidence="1">
    <location>
        <begin position="299"/>
        <end position="339"/>
    </location>
</feature>
<feature type="non-terminal residue" evidence="2">
    <location>
        <position position="353"/>
    </location>
</feature>
<protein>
    <submittedName>
        <fullName evidence="2">Uncharacterized protein</fullName>
    </submittedName>
</protein>
<evidence type="ECO:0000256" key="1">
    <source>
        <dbReference type="SAM" id="MobiDB-lite"/>
    </source>
</evidence>
<feature type="region of interest" description="Disordered" evidence="1">
    <location>
        <begin position="76"/>
        <end position="220"/>
    </location>
</feature>
<comment type="caution">
    <text evidence="2">The sequence shown here is derived from an EMBL/GenBank/DDBJ whole genome shotgun (WGS) entry which is preliminary data.</text>
</comment>
<feature type="compositionally biased region" description="Polar residues" evidence="1">
    <location>
        <begin position="147"/>
        <end position="156"/>
    </location>
</feature>
<gene>
    <name evidence="2" type="ORF">GWI33_004028</name>
</gene>
<feature type="compositionally biased region" description="Low complexity" evidence="1">
    <location>
        <begin position="82"/>
        <end position="99"/>
    </location>
</feature>
<feature type="compositionally biased region" description="Low complexity" evidence="1">
    <location>
        <begin position="258"/>
        <end position="270"/>
    </location>
</feature>
<dbReference type="Proteomes" id="UP000625711">
    <property type="component" value="Unassembled WGS sequence"/>
</dbReference>
<feature type="compositionally biased region" description="Low complexity" evidence="1">
    <location>
        <begin position="190"/>
        <end position="201"/>
    </location>
</feature>
<reference evidence="2" key="1">
    <citation type="submission" date="2020-08" db="EMBL/GenBank/DDBJ databases">
        <title>Genome sequencing and assembly of the red palm weevil Rhynchophorus ferrugineus.</title>
        <authorList>
            <person name="Dias G.B."/>
            <person name="Bergman C.M."/>
            <person name="Manee M."/>
        </authorList>
    </citation>
    <scope>NUCLEOTIDE SEQUENCE</scope>
    <source>
        <strain evidence="2">AA-2017</strain>
        <tissue evidence="2">Whole larva</tissue>
    </source>
</reference>
<dbReference type="AlphaFoldDB" id="A0A834HK71"/>
<proteinExistence type="predicted"/>
<organism evidence="2 3">
    <name type="scientific">Rhynchophorus ferrugineus</name>
    <name type="common">Red palm weevil</name>
    <name type="synonym">Curculio ferrugineus</name>
    <dbReference type="NCBI Taxonomy" id="354439"/>
    <lineage>
        <taxon>Eukaryota</taxon>
        <taxon>Metazoa</taxon>
        <taxon>Ecdysozoa</taxon>
        <taxon>Arthropoda</taxon>
        <taxon>Hexapoda</taxon>
        <taxon>Insecta</taxon>
        <taxon>Pterygota</taxon>
        <taxon>Neoptera</taxon>
        <taxon>Endopterygota</taxon>
        <taxon>Coleoptera</taxon>
        <taxon>Polyphaga</taxon>
        <taxon>Cucujiformia</taxon>
        <taxon>Curculionidae</taxon>
        <taxon>Dryophthorinae</taxon>
        <taxon>Rhynchophorus</taxon>
    </lineage>
</organism>
<feature type="compositionally biased region" description="Basic and acidic residues" evidence="1">
    <location>
        <begin position="271"/>
        <end position="287"/>
    </location>
</feature>
<sequence length="353" mass="37708">MDLSKLNADNIKKLTNSEIDRILLTIFTMAAWTAMSPIERAHHRNIFTIYFKKPEIRRQYTLREFLTIRRDIFALHPKGQTPPISDTSSSSSAPSSNPSNVTLTSQVSLEGPSGSVRGMGEGEGPLLLEDNSSISPINSDERFDEMQFQTSPTSSEEGFHGREETEGVGSMSEPRETNLCGDSIPEQVTDKATVQATTTTDNAGEQPETEPQPGISQSFSPSAALNTLKIFFSEKLSSMSSGLSLFQPIFSSPATSPSRTESATSDSAADTSRKTATEATDEKKEMEPTPDTDAASAPSEGTISSVPSTSAAGATSEDTTSPGASSPTRSISPMNVLCQSSSSDDDCLPPKEK</sequence>
<feature type="region of interest" description="Disordered" evidence="1">
    <location>
        <begin position="246"/>
        <end position="353"/>
    </location>
</feature>
<evidence type="ECO:0000313" key="2">
    <source>
        <dbReference type="EMBL" id="KAF7262804.1"/>
    </source>
</evidence>
<name>A0A834HK71_RHYFE</name>
<accession>A0A834HK71</accession>
<dbReference type="EMBL" id="JAACXV010023875">
    <property type="protein sequence ID" value="KAF7262804.1"/>
    <property type="molecule type" value="Genomic_DNA"/>
</dbReference>
<keyword evidence="3" id="KW-1185">Reference proteome</keyword>